<reference evidence="8" key="2">
    <citation type="submission" date="2023-05" db="EMBL/GenBank/DDBJ databases">
        <authorList>
            <person name="Schelkunov M.I."/>
        </authorList>
    </citation>
    <scope>NUCLEOTIDE SEQUENCE</scope>
    <source>
        <strain evidence="8">Hsosn_3</strain>
        <tissue evidence="8">Leaf</tissue>
    </source>
</reference>
<keyword evidence="1" id="KW-0132">Cell division</keyword>
<proteinExistence type="inferred from homology"/>
<feature type="compositionally biased region" description="Low complexity" evidence="6">
    <location>
        <begin position="41"/>
        <end position="82"/>
    </location>
</feature>
<organism evidence="8 9">
    <name type="scientific">Heracleum sosnowskyi</name>
    <dbReference type="NCBI Taxonomy" id="360622"/>
    <lineage>
        <taxon>Eukaryota</taxon>
        <taxon>Viridiplantae</taxon>
        <taxon>Streptophyta</taxon>
        <taxon>Embryophyta</taxon>
        <taxon>Tracheophyta</taxon>
        <taxon>Spermatophyta</taxon>
        <taxon>Magnoliopsida</taxon>
        <taxon>eudicotyledons</taxon>
        <taxon>Gunneridae</taxon>
        <taxon>Pentapetalae</taxon>
        <taxon>asterids</taxon>
        <taxon>campanulids</taxon>
        <taxon>Apiales</taxon>
        <taxon>Apiaceae</taxon>
        <taxon>Apioideae</taxon>
        <taxon>apioid superclade</taxon>
        <taxon>Tordylieae</taxon>
        <taxon>Tordyliinae</taxon>
        <taxon>Heracleum</taxon>
    </lineage>
</organism>
<evidence type="ECO:0000256" key="4">
    <source>
        <dbReference type="ARBA" id="ARBA00023306"/>
    </source>
</evidence>
<evidence type="ECO:0000256" key="5">
    <source>
        <dbReference type="ARBA" id="ARBA00093465"/>
    </source>
</evidence>
<feature type="compositionally biased region" description="Polar residues" evidence="6">
    <location>
        <begin position="12"/>
        <end position="24"/>
    </location>
</feature>
<reference evidence="8" key="1">
    <citation type="submission" date="2023-02" db="EMBL/GenBank/DDBJ databases">
        <title>Genome of toxic invasive species Heracleum sosnowskyi carries increased number of genes despite the absence of recent whole-genome duplications.</title>
        <authorList>
            <person name="Schelkunov M."/>
            <person name="Shtratnikova V."/>
            <person name="Makarenko M."/>
            <person name="Klepikova A."/>
            <person name="Omelchenko D."/>
            <person name="Novikova G."/>
            <person name="Obukhova E."/>
            <person name="Bogdanov V."/>
            <person name="Penin A."/>
            <person name="Logacheva M."/>
        </authorList>
    </citation>
    <scope>NUCLEOTIDE SEQUENCE</scope>
    <source>
        <strain evidence="8">Hsosn_3</strain>
        <tissue evidence="8">Leaf</tissue>
    </source>
</reference>
<evidence type="ECO:0000256" key="2">
    <source>
        <dbReference type="ARBA" id="ARBA00022776"/>
    </source>
</evidence>
<feature type="region of interest" description="Disordered" evidence="6">
    <location>
        <begin position="1"/>
        <end position="92"/>
    </location>
</feature>
<protein>
    <recommendedName>
        <fullName evidence="7">Sororin C-terminal region domain-containing protein</fullName>
    </recommendedName>
</protein>
<evidence type="ECO:0000313" key="9">
    <source>
        <dbReference type="Proteomes" id="UP001237642"/>
    </source>
</evidence>
<keyword evidence="3" id="KW-0539">Nucleus</keyword>
<evidence type="ECO:0000259" key="7">
    <source>
        <dbReference type="Pfam" id="PF25220"/>
    </source>
</evidence>
<feature type="region of interest" description="Disordered" evidence="6">
    <location>
        <begin position="246"/>
        <end position="344"/>
    </location>
</feature>
<evidence type="ECO:0000256" key="3">
    <source>
        <dbReference type="ARBA" id="ARBA00023242"/>
    </source>
</evidence>
<accession>A0AAD8MMG0</accession>
<dbReference type="Proteomes" id="UP001237642">
    <property type="component" value="Unassembled WGS sequence"/>
</dbReference>
<dbReference type="EMBL" id="JAUIZM010000006">
    <property type="protein sequence ID" value="KAK1377899.1"/>
    <property type="molecule type" value="Genomic_DNA"/>
</dbReference>
<sequence length="375" mass="40903">MESEAEAKRGYNSMSKKNVNSGASISVKKRKPLSDLTNFANPNSRSSNPLKKPNNSNYKSLNSPLNSITVSDSSIASSNFNSTVPGYEGKRKDVGLPLESIMRVKTEIGERTSISDSGSLSFPPVEKTKDRGTTTIAPQAEKTKDRGKTTIATHLENTKSRGKAIIASHVEKTKGKGKATIAPHVDKTKDKGKAIDVAFEVFTGQKTRDKSKGEAGYVSNHAVLKIQSKGEGIALSPGNVSLVSVKDKGKRSDATPGLPSLAKTKDKGKVVAPENFQTARKRQEKGQGVPFSFSCPPLPKSRRIGNGLNESGDNGPSEFHTDPHMMHKKKRRCLPRDQDTPEYNLPADFIEKQRAYFKEVDEFELLEEEASDNEN</sequence>
<dbReference type="GO" id="GO:0051301">
    <property type="term" value="P:cell division"/>
    <property type="evidence" value="ECO:0007669"/>
    <property type="project" value="UniProtKB-KW"/>
</dbReference>
<feature type="domain" description="Sororin C-terminal region" evidence="7">
    <location>
        <begin position="348"/>
        <end position="368"/>
    </location>
</feature>
<evidence type="ECO:0000256" key="1">
    <source>
        <dbReference type="ARBA" id="ARBA00022618"/>
    </source>
</evidence>
<evidence type="ECO:0000313" key="8">
    <source>
        <dbReference type="EMBL" id="KAK1377899.1"/>
    </source>
</evidence>
<dbReference type="PANTHER" id="PTHR35740">
    <property type="entry name" value="OS12G0111700 PROTEIN"/>
    <property type="match status" value="1"/>
</dbReference>
<comment type="similarity">
    <text evidence="5">Belongs to the sororin family.</text>
</comment>
<dbReference type="PANTHER" id="PTHR35740:SF1">
    <property type="entry name" value="OS12G0111700 PROTEIN"/>
    <property type="match status" value="1"/>
</dbReference>
<dbReference type="GO" id="GO:0005634">
    <property type="term" value="C:nucleus"/>
    <property type="evidence" value="ECO:0007669"/>
    <property type="project" value="UniProtKB-SubCell"/>
</dbReference>
<gene>
    <name evidence="8" type="ORF">POM88_024643</name>
</gene>
<feature type="region of interest" description="Disordered" evidence="6">
    <location>
        <begin position="112"/>
        <end position="149"/>
    </location>
</feature>
<keyword evidence="4" id="KW-0131">Cell cycle</keyword>
<name>A0AAD8MMG0_9APIA</name>
<evidence type="ECO:0000256" key="6">
    <source>
        <dbReference type="SAM" id="MobiDB-lite"/>
    </source>
</evidence>
<keyword evidence="2" id="KW-0498">Mitosis</keyword>
<keyword evidence="9" id="KW-1185">Reference proteome</keyword>
<dbReference type="InterPro" id="IPR057337">
    <property type="entry name" value="Sororin_C"/>
</dbReference>
<dbReference type="Pfam" id="PF25220">
    <property type="entry name" value="Sororin_C"/>
    <property type="match status" value="1"/>
</dbReference>
<comment type="caution">
    <text evidence="8">The sequence shown here is derived from an EMBL/GenBank/DDBJ whole genome shotgun (WGS) entry which is preliminary data.</text>
</comment>
<dbReference type="AlphaFoldDB" id="A0AAD8MMG0"/>